<evidence type="ECO:0000259" key="4">
    <source>
        <dbReference type="PROSITE" id="PS51459"/>
    </source>
</evidence>
<gene>
    <name evidence="5" type="ORF">H4683_002030</name>
</gene>
<feature type="domain" description="Fido" evidence="4">
    <location>
        <begin position="80"/>
        <end position="225"/>
    </location>
</feature>
<evidence type="ECO:0000256" key="1">
    <source>
        <dbReference type="PIRSR" id="PIRSR640198-1"/>
    </source>
</evidence>
<evidence type="ECO:0000256" key="2">
    <source>
        <dbReference type="PIRSR" id="PIRSR640198-2"/>
    </source>
</evidence>
<dbReference type="Pfam" id="PF02661">
    <property type="entry name" value="Fic"/>
    <property type="match status" value="1"/>
</dbReference>
<keyword evidence="6" id="KW-1185">Reference proteome</keyword>
<feature type="site" description="Important for autoinhibition of adenylyltransferase activity" evidence="3">
    <location>
        <position position="28"/>
    </location>
</feature>
<dbReference type="SUPFAM" id="SSF140931">
    <property type="entry name" value="Fic-like"/>
    <property type="match status" value="1"/>
</dbReference>
<dbReference type="PANTHER" id="PTHR13504">
    <property type="entry name" value="FIDO DOMAIN-CONTAINING PROTEIN DDB_G0283145"/>
    <property type="match status" value="1"/>
</dbReference>
<dbReference type="RefSeq" id="WP_192598691.1">
    <property type="nucleotide sequence ID" value="NZ_JADBEL010000009.1"/>
</dbReference>
<reference evidence="5" key="1">
    <citation type="submission" date="2020-10" db="EMBL/GenBank/DDBJ databases">
        <title>Genomic Encyclopedia of Type Strains, Phase IV (KMG-IV): sequencing the most valuable type-strain genomes for metagenomic binning, comparative biology and taxonomic classification.</title>
        <authorList>
            <person name="Goeker M."/>
        </authorList>
    </citation>
    <scope>NUCLEOTIDE SEQUENCE</scope>
    <source>
        <strain evidence="5">DSM 13886</strain>
    </source>
</reference>
<dbReference type="PANTHER" id="PTHR13504:SF38">
    <property type="entry name" value="FIDO DOMAIN-CONTAINING PROTEIN"/>
    <property type="match status" value="1"/>
</dbReference>
<protein>
    <submittedName>
        <fullName evidence="5">Fic family protein</fullName>
    </submittedName>
</protein>
<dbReference type="Proteomes" id="UP000658225">
    <property type="component" value="Unassembled WGS sequence"/>
</dbReference>
<evidence type="ECO:0000313" key="6">
    <source>
        <dbReference type="Proteomes" id="UP000658225"/>
    </source>
</evidence>
<comment type="caution">
    <text evidence="5">The sequence shown here is derived from an EMBL/GenBank/DDBJ whole genome shotgun (WGS) entry which is preliminary data.</text>
</comment>
<evidence type="ECO:0000313" key="5">
    <source>
        <dbReference type="EMBL" id="MBE1554952.1"/>
    </source>
</evidence>
<dbReference type="Gene3D" id="1.10.3290.10">
    <property type="entry name" value="Fido-like domain"/>
    <property type="match status" value="1"/>
</dbReference>
<name>A0A927ML57_9BACL</name>
<dbReference type="InterPro" id="IPR040198">
    <property type="entry name" value="Fido_containing"/>
</dbReference>
<accession>A0A927ML57</accession>
<evidence type="ECO:0000256" key="3">
    <source>
        <dbReference type="PIRSR" id="PIRSR640198-3"/>
    </source>
</evidence>
<dbReference type="AlphaFoldDB" id="A0A927ML57"/>
<feature type="active site" evidence="1">
    <location>
        <position position="162"/>
    </location>
</feature>
<proteinExistence type="predicted"/>
<organism evidence="5 6">
    <name type="scientific">Sporosarcina limicola</name>
    <dbReference type="NCBI Taxonomy" id="34101"/>
    <lineage>
        <taxon>Bacteria</taxon>
        <taxon>Bacillati</taxon>
        <taxon>Bacillota</taxon>
        <taxon>Bacilli</taxon>
        <taxon>Bacillales</taxon>
        <taxon>Caryophanaceae</taxon>
        <taxon>Sporosarcina</taxon>
    </lineage>
</organism>
<dbReference type="InterPro" id="IPR036597">
    <property type="entry name" value="Fido-like_dom_sf"/>
</dbReference>
<feature type="binding site" evidence="2">
    <location>
        <begin position="166"/>
        <end position="173"/>
    </location>
    <ligand>
        <name>ATP</name>
        <dbReference type="ChEBI" id="CHEBI:30616"/>
    </ligand>
</feature>
<dbReference type="EMBL" id="JADBEL010000009">
    <property type="protein sequence ID" value="MBE1554952.1"/>
    <property type="molecule type" value="Genomic_DNA"/>
</dbReference>
<sequence>MSRLIEKMTYEYLEDVLVRLAHHSSAIEGNTITLPETVTIILNDTLPNNANITRREFYEVDNHQQAFEYLVQSIENNEHLSVSIIKEIHEKLTDRLQHDKGQFKTEDNYIKGVEFSTGSSEQVPELMDQLIGNLNYRLKNAKTEDDILKIILETHIQFEKIHPFSDGNGRMGRMIMNYSLLENNLPPLIIKKEVKNEYMQLLGEAQTKEFPDPQDIENFVAFAKPIMEEEEKRMLSFANKESKQVKIIIETREEEERRINLMNKKFNNGEQR</sequence>
<keyword evidence="2" id="KW-0547">Nucleotide-binding</keyword>
<dbReference type="PROSITE" id="PS51459">
    <property type="entry name" value="FIDO"/>
    <property type="match status" value="1"/>
</dbReference>
<keyword evidence="2" id="KW-0067">ATP-binding</keyword>
<dbReference type="InterPro" id="IPR003812">
    <property type="entry name" value="Fido"/>
</dbReference>
<dbReference type="GO" id="GO:0005524">
    <property type="term" value="F:ATP binding"/>
    <property type="evidence" value="ECO:0007669"/>
    <property type="project" value="UniProtKB-KW"/>
</dbReference>